<evidence type="ECO:0000313" key="2">
    <source>
        <dbReference type="EMBL" id="KAG5192014.1"/>
    </source>
</evidence>
<gene>
    <name evidence="2" type="ORF">JKP88DRAFT_294398</name>
</gene>
<feature type="compositionally biased region" description="Basic residues" evidence="1">
    <location>
        <begin position="8"/>
        <end position="29"/>
    </location>
</feature>
<dbReference type="AlphaFoldDB" id="A0A835ZGY4"/>
<comment type="caution">
    <text evidence="2">The sequence shown here is derived from an EMBL/GenBank/DDBJ whole genome shotgun (WGS) entry which is preliminary data.</text>
</comment>
<feature type="region of interest" description="Disordered" evidence="1">
    <location>
        <begin position="1"/>
        <end position="29"/>
    </location>
</feature>
<evidence type="ECO:0000313" key="3">
    <source>
        <dbReference type="Proteomes" id="UP000664859"/>
    </source>
</evidence>
<feature type="compositionally biased region" description="Low complexity" evidence="1">
    <location>
        <begin position="384"/>
        <end position="396"/>
    </location>
</feature>
<feature type="region of interest" description="Disordered" evidence="1">
    <location>
        <begin position="468"/>
        <end position="511"/>
    </location>
</feature>
<accession>A0A835ZGY4</accession>
<dbReference type="Proteomes" id="UP000664859">
    <property type="component" value="Unassembled WGS sequence"/>
</dbReference>
<dbReference type="EMBL" id="JAFCMP010000012">
    <property type="protein sequence ID" value="KAG5192014.1"/>
    <property type="molecule type" value="Genomic_DNA"/>
</dbReference>
<feature type="region of interest" description="Disordered" evidence="1">
    <location>
        <begin position="384"/>
        <end position="419"/>
    </location>
</feature>
<keyword evidence="3" id="KW-1185">Reference proteome</keyword>
<name>A0A835ZGY4_9STRA</name>
<feature type="region of interest" description="Disordered" evidence="1">
    <location>
        <begin position="309"/>
        <end position="336"/>
    </location>
</feature>
<evidence type="ECO:0000256" key="1">
    <source>
        <dbReference type="SAM" id="MobiDB-lite"/>
    </source>
</evidence>
<reference evidence="2" key="1">
    <citation type="submission" date="2021-02" db="EMBL/GenBank/DDBJ databases">
        <title>First Annotated Genome of the Yellow-green Alga Tribonema minus.</title>
        <authorList>
            <person name="Mahan K.M."/>
        </authorList>
    </citation>
    <scope>NUCLEOTIDE SEQUENCE</scope>
    <source>
        <strain evidence="2">UTEX B ZZ1240</strain>
    </source>
</reference>
<feature type="compositionally biased region" description="Low complexity" evidence="1">
    <location>
        <begin position="481"/>
        <end position="492"/>
    </location>
</feature>
<protein>
    <submittedName>
        <fullName evidence="2">Uncharacterized protein</fullName>
    </submittedName>
</protein>
<sequence length="668" mass="69561">MSTAPVQRGRRSYRCRRRQSCRRRTSSHKAGHLRKGEAFSMYSADTRYHADAVLRCEPQALYAAFLSAWKAMYGQSALCRWAWFVLQLQSITLPAALSPPATPYIIMLAGKILNTSDQTAVRAALTAMRHSAVIALAVDRAITCGGSSAQQSVIHIGIMLAAKPVADLPVSLKRDRSVSSAPGSSTLDLRQSPYTRHVAPLPIRHVPTAAERAARRVDAVQKKLGLSPSRDLQPVEAAVRLSDEDCIGAWKRDTAQMLALLGADADHAHPYPLLQMRREAGDARAAALLSAATLRSYALPRYAPASQPQLEVRTRRARSGTWQQRGGAAAVAMTSSRQAAAEKERRLQAALEDYMARTLPPGPLLQPLAPAAALLSSSSAQAPAATIAPQSPQGRGLRSGGGGDVAAAKAQGRNGGSAGAGAAAKVAEAAKVLELRQGVKLAAYFHRTERRQSADSADSAALAELATAAAAPAEDQQRSTLLLRGGSSGADSRAGRQKRPRTVPAAAAASTTSSGTSSLVAAATHLGTTRLRSPKRAATALSAAGAAPPDARAVERRYAVGGTAAAAPAELSSEMRRDLAALFRNGLGTGAWNDAVSSTLARPVDLLMAFVGDDAMAMEPGAAVSLPAALELRRATGVLAASTAAATRALRGWGGEDGGSAQGGRLLV</sequence>
<proteinExistence type="predicted"/>
<feature type="compositionally biased region" description="Low complexity" evidence="1">
    <location>
        <begin position="502"/>
        <end position="511"/>
    </location>
</feature>
<organism evidence="2 3">
    <name type="scientific">Tribonema minus</name>
    <dbReference type="NCBI Taxonomy" id="303371"/>
    <lineage>
        <taxon>Eukaryota</taxon>
        <taxon>Sar</taxon>
        <taxon>Stramenopiles</taxon>
        <taxon>Ochrophyta</taxon>
        <taxon>PX clade</taxon>
        <taxon>Xanthophyceae</taxon>
        <taxon>Tribonematales</taxon>
        <taxon>Tribonemataceae</taxon>
        <taxon>Tribonema</taxon>
    </lineage>
</organism>